<evidence type="ECO:0000256" key="1">
    <source>
        <dbReference type="SAM" id="MobiDB-lite"/>
    </source>
</evidence>
<dbReference type="EMBL" id="JAZGSY010000003">
    <property type="protein sequence ID" value="KAL1844188.1"/>
    <property type="molecule type" value="Genomic_DNA"/>
</dbReference>
<keyword evidence="3" id="KW-1185">Reference proteome</keyword>
<evidence type="ECO:0000313" key="3">
    <source>
        <dbReference type="Proteomes" id="UP001583172"/>
    </source>
</evidence>
<feature type="region of interest" description="Disordered" evidence="1">
    <location>
        <begin position="47"/>
        <end position="72"/>
    </location>
</feature>
<name>A0ABR3VRL0_HUMIN</name>
<proteinExistence type="predicted"/>
<evidence type="ECO:0000313" key="2">
    <source>
        <dbReference type="EMBL" id="KAL1844188.1"/>
    </source>
</evidence>
<feature type="compositionally biased region" description="Acidic residues" evidence="1">
    <location>
        <begin position="645"/>
        <end position="655"/>
    </location>
</feature>
<accession>A0ABR3VRL0</accession>
<comment type="caution">
    <text evidence="2">The sequence shown here is derived from an EMBL/GenBank/DDBJ whole genome shotgun (WGS) entry which is preliminary data.</text>
</comment>
<feature type="region of interest" description="Disordered" evidence="1">
    <location>
        <begin position="96"/>
        <end position="122"/>
    </location>
</feature>
<sequence>MALPASLIPLFKTKRFWTDYYWFTDVASPCPYKLPFRNALKAILDHENDEPSDSESGGSQSNQESGDEDSDDKYHTVELNIPISWMDFLELKSASGSKTSKSDADGSQGEDNDDDSDDDDYYSPYPPYRLSLKIDPRFIYIPLAYCTPSLARENGPEYPLQLGYDDQAHWHPYALRWAELELFSRAVAAAATTATERPHRRWGTVPGLIVLLLCRFAPICTNTLHDDGNDPDAEMRKVVRLIVAAFWRVFGRDGIDDDTVRRFIERADFRKQKFRWFREEKGGNWWIGCGDDPGTAEAVYTFRSEESVADGGDWNPEEWDRLLKAARMVVEQHGAAAGADSDPTADLTDEELMSRFAPREWHSYNVNLPLIKRDRPLNQRASRYWCLSLGGILRVLNSGNIEPTGSCGREINGEHIWSSESLSVSLCCDRSHGRALLKESLWWLRAPLATRLSSRNNTDSVPFSLADDKQDVAAPGESYLGIFVPAIVPSCKWLVSHTLPDSLQDVLASAAVLGDGGQLSGLTDDGWYTVTAAGDGGELGLNLSRAEEEELEGTGALALRKVTPQVTGILHRFMAAADVVLAPVALAAKALPKAVQDGPSWLEHRVVDPSELYGILSGGAYELWLQADRRSDEEKESGDPYAEVKDEDYESDPGW</sequence>
<reference evidence="2 3" key="1">
    <citation type="journal article" date="2024" name="Commun. Biol.">
        <title>Comparative genomic analysis of thermophilic fungi reveals convergent evolutionary adaptations and gene losses.</title>
        <authorList>
            <person name="Steindorff A.S."/>
            <person name="Aguilar-Pontes M.V."/>
            <person name="Robinson A.J."/>
            <person name="Andreopoulos B."/>
            <person name="LaButti K."/>
            <person name="Kuo A."/>
            <person name="Mondo S."/>
            <person name="Riley R."/>
            <person name="Otillar R."/>
            <person name="Haridas S."/>
            <person name="Lipzen A."/>
            <person name="Grimwood J."/>
            <person name="Schmutz J."/>
            <person name="Clum A."/>
            <person name="Reid I.D."/>
            <person name="Moisan M.C."/>
            <person name="Butler G."/>
            <person name="Nguyen T.T.M."/>
            <person name="Dewar K."/>
            <person name="Conant G."/>
            <person name="Drula E."/>
            <person name="Henrissat B."/>
            <person name="Hansel C."/>
            <person name="Singer S."/>
            <person name="Hutchinson M.I."/>
            <person name="de Vries R.P."/>
            <person name="Natvig D.O."/>
            <person name="Powell A.J."/>
            <person name="Tsang A."/>
            <person name="Grigoriev I.V."/>
        </authorList>
    </citation>
    <scope>NUCLEOTIDE SEQUENCE [LARGE SCALE GENOMIC DNA]</scope>
    <source>
        <strain evidence="2 3">CBS 620.91</strain>
    </source>
</reference>
<feature type="compositionally biased region" description="Low complexity" evidence="1">
    <location>
        <begin position="54"/>
        <end position="64"/>
    </location>
</feature>
<feature type="region of interest" description="Disordered" evidence="1">
    <location>
        <begin position="629"/>
        <end position="655"/>
    </location>
</feature>
<dbReference type="Proteomes" id="UP001583172">
    <property type="component" value="Unassembled WGS sequence"/>
</dbReference>
<gene>
    <name evidence="2" type="ORF">VTJ49DRAFT_3844</name>
</gene>
<feature type="compositionally biased region" description="Acidic residues" evidence="1">
    <location>
        <begin position="108"/>
        <end position="121"/>
    </location>
</feature>
<protein>
    <submittedName>
        <fullName evidence="2">Uncharacterized protein</fullName>
    </submittedName>
</protein>
<organism evidence="2 3">
    <name type="scientific">Humicola insolens</name>
    <name type="common">Soft-rot fungus</name>
    <dbReference type="NCBI Taxonomy" id="85995"/>
    <lineage>
        <taxon>Eukaryota</taxon>
        <taxon>Fungi</taxon>
        <taxon>Dikarya</taxon>
        <taxon>Ascomycota</taxon>
        <taxon>Pezizomycotina</taxon>
        <taxon>Sordariomycetes</taxon>
        <taxon>Sordariomycetidae</taxon>
        <taxon>Sordariales</taxon>
        <taxon>Chaetomiaceae</taxon>
        <taxon>Mycothermus</taxon>
    </lineage>
</organism>